<dbReference type="Proteomes" id="UP001297540">
    <property type="component" value="Chromosome"/>
</dbReference>
<sequence>MYFDNLLDYLRWNQSSRNVVQDVGFEFRFQNSFKRMASLVRPDVYYPGRRVELENAYNTIQKSRKLLSPSSQKDIFELLVAALSTSIIVELAASSGAARPEVLAVLQLHFISALAVGDLNFRRSISQSLEALRYDENWDVFVKDKQGNSFKSVNSIDVDINRMQALYSEYLEALRDISEILASGRRISIDESGSLIVLVDQFSFASKVVYLSTRLPRNILSNINWGWRGISTGEMAYTHLFSETYNCAKKSRKANYIIVIDEADLYLHPEWQRGESPRLS</sequence>
<protein>
    <submittedName>
        <fullName evidence="1">Uncharacterized protein</fullName>
    </submittedName>
</protein>
<proteinExistence type="predicted"/>
<reference evidence="1" key="1">
    <citation type="submission" date="2023-06" db="EMBL/GenBank/DDBJ databases">
        <authorList>
            <consortium name="Clinical and Environmental Microbiology Branch: Whole genome sequencing antimicrobial resistance pathogens in the healthcare setting"/>
        </authorList>
    </citation>
    <scope>NUCLEOTIDE SEQUENCE</scope>
    <source>
        <strain evidence="1">2021CK-01020</strain>
    </source>
</reference>
<dbReference type="AlphaFoldDB" id="A0AAQ3QY80"/>
<evidence type="ECO:0000313" key="2">
    <source>
        <dbReference type="Proteomes" id="UP001297540"/>
    </source>
</evidence>
<dbReference type="EMBL" id="CP136986">
    <property type="protein sequence ID" value="WOS74987.1"/>
    <property type="molecule type" value="Genomic_DNA"/>
</dbReference>
<reference evidence="1" key="2">
    <citation type="submission" date="2023-10" db="EMBL/GenBank/DDBJ databases">
        <title>Pathogen: clinical or host-associated sample.</title>
        <authorList>
            <person name="Hergert J."/>
            <person name="Casey R."/>
            <person name="Wagner J."/>
            <person name="Young E.L."/>
            <person name="Oakeson K.F."/>
        </authorList>
    </citation>
    <scope>NUCLEOTIDE SEQUENCE</scope>
    <source>
        <strain evidence="1">2021CK-01020</strain>
    </source>
</reference>
<name>A0AAQ3QY80_PSEAI</name>
<accession>A0AAQ3QY80</accession>
<evidence type="ECO:0000313" key="1">
    <source>
        <dbReference type="EMBL" id="WOS74987.1"/>
    </source>
</evidence>
<organism evidence="1 2">
    <name type="scientific">Pseudomonas aeruginosa</name>
    <dbReference type="NCBI Taxonomy" id="287"/>
    <lineage>
        <taxon>Bacteria</taxon>
        <taxon>Pseudomonadati</taxon>
        <taxon>Pseudomonadota</taxon>
        <taxon>Gammaproteobacteria</taxon>
        <taxon>Pseudomonadales</taxon>
        <taxon>Pseudomonadaceae</taxon>
        <taxon>Pseudomonas</taxon>
    </lineage>
</organism>
<gene>
    <name evidence="1" type="ORF">L4V69_20985</name>
</gene>